<evidence type="ECO:0000256" key="8">
    <source>
        <dbReference type="ARBA" id="ARBA00023027"/>
    </source>
</evidence>
<comment type="similarity">
    <text evidence="2 11">Belongs to the zinc-containing alcohol dehydrogenase family.</text>
</comment>
<keyword evidence="6 11" id="KW-0862">Zinc</keyword>
<dbReference type="SUPFAM" id="SSF50129">
    <property type="entry name" value="GroES-like"/>
    <property type="match status" value="1"/>
</dbReference>
<evidence type="ECO:0000313" key="14">
    <source>
        <dbReference type="Proteomes" id="UP000533269"/>
    </source>
</evidence>
<evidence type="ECO:0000256" key="10">
    <source>
        <dbReference type="ARBA" id="ARBA00049243"/>
    </source>
</evidence>
<dbReference type="Pfam" id="PF08240">
    <property type="entry name" value="ADH_N"/>
    <property type="match status" value="1"/>
</dbReference>
<evidence type="ECO:0000313" key="13">
    <source>
        <dbReference type="EMBL" id="MBB2903614.1"/>
    </source>
</evidence>
<evidence type="ECO:0000256" key="3">
    <source>
        <dbReference type="ARBA" id="ARBA00013190"/>
    </source>
</evidence>
<evidence type="ECO:0000256" key="6">
    <source>
        <dbReference type="ARBA" id="ARBA00022833"/>
    </source>
</evidence>
<comment type="catalytic activity">
    <reaction evidence="9">
        <text>a secondary alcohol + NAD(+) = a ketone + NADH + H(+)</text>
        <dbReference type="Rhea" id="RHEA:10740"/>
        <dbReference type="ChEBI" id="CHEBI:15378"/>
        <dbReference type="ChEBI" id="CHEBI:17087"/>
        <dbReference type="ChEBI" id="CHEBI:35681"/>
        <dbReference type="ChEBI" id="CHEBI:57540"/>
        <dbReference type="ChEBI" id="CHEBI:57945"/>
        <dbReference type="EC" id="1.1.1.1"/>
    </reaction>
</comment>
<gene>
    <name evidence="13" type="ORF">FHR75_004457</name>
</gene>
<keyword evidence="5 11" id="KW-0479">Metal-binding</keyword>
<dbReference type="PANTHER" id="PTHR42940">
    <property type="entry name" value="ALCOHOL DEHYDROGENASE 1-RELATED"/>
    <property type="match status" value="1"/>
</dbReference>
<dbReference type="GO" id="GO:0004022">
    <property type="term" value="F:alcohol dehydrogenase (NAD+) activity"/>
    <property type="evidence" value="ECO:0007669"/>
    <property type="project" value="UniProtKB-EC"/>
</dbReference>
<name>A0A7W4TR77_KINRA</name>
<dbReference type="FunFam" id="3.40.50.720:FF:000039">
    <property type="entry name" value="Alcohol dehydrogenase AdhP"/>
    <property type="match status" value="1"/>
</dbReference>
<evidence type="ECO:0000256" key="4">
    <source>
        <dbReference type="ARBA" id="ARBA00016352"/>
    </source>
</evidence>
<evidence type="ECO:0000256" key="1">
    <source>
        <dbReference type="ARBA" id="ARBA00001947"/>
    </source>
</evidence>
<dbReference type="Gene3D" id="3.40.50.720">
    <property type="entry name" value="NAD(P)-binding Rossmann-like Domain"/>
    <property type="match status" value="1"/>
</dbReference>
<dbReference type="PROSITE" id="PS00059">
    <property type="entry name" value="ADH_ZINC"/>
    <property type="match status" value="1"/>
</dbReference>
<sequence length="344" mass="35475">MSTLPAVRSLVSDSPGAPLRLVEREVPDPLPGHVRITVEASGVCHTDSKVLEGAFGPSIFPVVPGHEIAGRIDAVGEGVRPWQVGDRVTVGWYGGHCGWCDPCRRGDFIHCQNTQIPGVAYPGGYAEAVLVPANALARIPEGLSAVEAAPLACAGVTVYNALRHSGLRGGDTVVVVGLGGLGHLGVQFAAAMGLRVVVVARGEAKRALAMHLGAHHYVDSTTEDVPAVLRALGGPRAALATAASSTAMVESLDGLGDGGELLVIGVEPEPMPVSPLQLIAPSRSVVGHPSGIATDVEDTLAFAQLSGVRAMVEEVPLDQAPAAYDRMMAGLARFRMVLVSDAGR</sequence>
<feature type="domain" description="Enoyl reductase (ER)" evidence="12">
    <location>
        <begin position="16"/>
        <end position="338"/>
    </location>
</feature>
<dbReference type="SUPFAM" id="SSF51735">
    <property type="entry name" value="NAD(P)-binding Rossmann-fold domains"/>
    <property type="match status" value="1"/>
</dbReference>
<dbReference type="EC" id="1.1.1.1" evidence="3"/>
<dbReference type="InterPro" id="IPR036291">
    <property type="entry name" value="NAD(P)-bd_dom_sf"/>
</dbReference>
<keyword evidence="8" id="KW-0520">NAD</keyword>
<accession>A0A7W4TR77</accession>
<dbReference type="InterPro" id="IPR020843">
    <property type="entry name" value="ER"/>
</dbReference>
<evidence type="ECO:0000256" key="11">
    <source>
        <dbReference type="RuleBase" id="RU361277"/>
    </source>
</evidence>
<dbReference type="Gene3D" id="3.90.180.10">
    <property type="entry name" value="Medium-chain alcohol dehydrogenases, catalytic domain"/>
    <property type="match status" value="1"/>
</dbReference>
<dbReference type="SMART" id="SM00829">
    <property type="entry name" value="PKS_ER"/>
    <property type="match status" value="1"/>
</dbReference>
<dbReference type="Proteomes" id="UP000533269">
    <property type="component" value="Unassembled WGS sequence"/>
</dbReference>
<reference evidence="13 14" key="1">
    <citation type="submission" date="2020-08" db="EMBL/GenBank/DDBJ databases">
        <title>The Agave Microbiome: Exploring the role of microbial communities in plant adaptations to desert environments.</title>
        <authorList>
            <person name="Partida-Martinez L.P."/>
        </authorList>
    </citation>
    <scope>NUCLEOTIDE SEQUENCE [LARGE SCALE GENOMIC DNA]</scope>
    <source>
        <strain evidence="13 14">AS2.23</strain>
    </source>
</reference>
<evidence type="ECO:0000256" key="5">
    <source>
        <dbReference type="ARBA" id="ARBA00022723"/>
    </source>
</evidence>
<comment type="caution">
    <text evidence="13">The sequence shown here is derived from an EMBL/GenBank/DDBJ whole genome shotgun (WGS) entry which is preliminary data.</text>
</comment>
<dbReference type="InterPro" id="IPR013149">
    <property type="entry name" value="ADH-like_C"/>
</dbReference>
<dbReference type="GO" id="GO:0005737">
    <property type="term" value="C:cytoplasm"/>
    <property type="evidence" value="ECO:0007669"/>
    <property type="project" value="TreeGrafter"/>
</dbReference>
<evidence type="ECO:0000256" key="2">
    <source>
        <dbReference type="ARBA" id="ARBA00008072"/>
    </source>
</evidence>
<comment type="catalytic activity">
    <reaction evidence="10">
        <text>a primary alcohol + NAD(+) = an aldehyde + NADH + H(+)</text>
        <dbReference type="Rhea" id="RHEA:10736"/>
        <dbReference type="ChEBI" id="CHEBI:15378"/>
        <dbReference type="ChEBI" id="CHEBI:15734"/>
        <dbReference type="ChEBI" id="CHEBI:17478"/>
        <dbReference type="ChEBI" id="CHEBI:57540"/>
        <dbReference type="ChEBI" id="CHEBI:57945"/>
        <dbReference type="EC" id="1.1.1.1"/>
    </reaction>
</comment>
<dbReference type="InterPro" id="IPR011032">
    <property type="entry name" value="GroES-like_sf"/>
</dbReference>
<evidence type="ECO:0000256" key="9">
    <source>
        <dbReference type="ARBA" id="ARBA00049164"/>
    </source>
</evidence>
<dbReference type="InterPro" id="IPR013154">
    <property type="entry name" value="ADH-like_N"/>
</dbReference>
<dbReference type="InterPro" id="IPR002328">
    <property type="entry name" value="ADH_Zn_CS"/>
</dbReference>
<dbReference type="GO" id="GO:0008270">
    <property type="term" value="F:zinc ion binding"/>
    <property type="evidence" value="ECO:0007669"/>
    <property type="project" value="InterPro"/>
</dbReference>
<keyword evidence="7 13" id="KW-0560">Oxidoreductase</keyword>
<protein>
    <recommendedName>
        <fullName evidence="4">Alcohol dehydrogenase</fullName>
        <ecNumber evidence="3">1.1.1.1</ecNumber>
    </recommendedName>
</protein>
<dbReference type="EMBL" id="JACHVY010000011">
    <property type="protein sequence ID" value="MBB2903614.1"/>
    <property type="molecule type" value="Genomic_DNA"/>
</dbReference>
<evidence type="ECO:0000256" key="7">
    <source>
        <dbReference type="ARBA" id="ARBA00023002"/>
    </source>
</evidence>
<evidence type="ECO:0000259" key="12">
    <source>
        <dbReference type="SMART" id="SM00829"/>
    </source>
</evidence>
<dbReference type="PANTHER" id="PTHR42940:SF7">
    <property type="entry name" value="ALCOHOL DEHYDROGENASE-LIKE N-TERMINAL DOMAIN-CONTAINING PROTEIN"/>
    <property type="match status" value="1"/>
</dbReference>
<organism evidence="13 14">
    <name type="scientific">Kineococcus radiotolerans</name>
    <dbReference type="NCBI Taxonomy" id="131568"/>
    <lineage>
        <taxon>Bacteria</taxon>
        <taxon>Bacillati</taxon>
        <taxon>Actinomycetota</taxon>
        <taxon>Actinomycetes</taxon>
        <taxon>Kineosporiales</taxon>
        <taxon>Kineosporiaceae</taxon>
        <taxon>Kineococcus</taxon>
    </lineage>
</organism>
<dbReference type="Pfam" id="PF00107">
    <property type="entry name" value="ADH_zinc_N"/>
    <property type="match status" value="1"/>
</dbReference>
<comment type="cofactor">
    <cofactor evidence="1 11">
        <name>Zn(2+)</name>
        <dbReference type="ChEBI" id="CHEBI:29105"/>
    </cofactor>
</comment>
<reference evidence="13 14" key="2">
    <citation type="submission" date="2020-08" db="EMBL/GenBank/DDBJ databases">
        <authorList>
            <person name="Partida-Martinez L."/>
            <person name="Huntemann M."/>
            <person name="Clum A."/>
            <person name="Wang J."/>
            <person name="Palaniappan K."/>
            <person name="Ritter S."/>
            <person name="Chen I.-M."/>
            <person name="Stamatis D."/>
            <person name="Reddy T."/>
            <person name="O'Malley R."/>
            <person name="Daum C."/>
            <person name="Shapiro N."/>
            <person name="Ivanova N."/>
            <person name="Kyrpides N."/>
            <person name="Woyke T."/>
        </authorList>
    </citation>
    <scope>NUCLEOTIDE SEQUENCE [LARGE SCALE GENOMIC DNA]</scope>
    <source>
        <strain evidence="13 14">AS2.23</strain>
    </source>
</reference>
<proteinExistence type="inferred from homology"/>
<dbReference type="AlphaFoldDB" id="A0A7W4TR77"/>